<dbReference type="InterPro" id="IPR000595">
    <property type="entry name" value="cNMP-bd_dom"/>
</dbReference>
<feature type="compositionally biased region" description="Basic and acidic residues" evidence="1">
    <location>
        <begin position="224"/>
        <end position="237"/>
    </location>
</feature>
<evidence type="ECO:0000259" key="2">
    <source>
        <dbReference type="PROSITE" id="PS50042"/>
    </source>
</evidence>
<dbReference type="SUPFAM" id="SSF51206">
    <property type="entry name" value="cAMP-binding domain-like"/>
    <property type="match status" value="2"/>
</dbReference>
<dbReference type="InterPro" id="IPR018488">
    <property type="entry name" value="cNMP-bd_CS"/>
</dbReference>
<dbReference type="Pfam" id="PF00027">
    <property type="entry name" value="cNMP_binding"/>
    <property type="match status" value="1"/>
</dbReference>
<sequence length="918" mass="105384">MFHKKSRRLQRQASFSGVASKLMDATSEKSRKLSRQINKMARVQEEKELQEKREQEEAAQEEKKKKEEGFARSIITRKLSIFGSYRRMSFSTRKPVIIVEVSNHPPHRPLPKPAPQSTILTPFLQTSLFLERFSPRILTFKYDNLQQREQFDIGAFLKPIMANVFDDKKDKKLINEFWKEGTFPRISFTRSLSEKDPPSSQKNSNSDKAMDPVELPINVSSINIDRESREKEDERFSRHLSSSLNQLTSIPQTDEPNPLKVGKTMSNSDTELRGIKFVAMNNERNSTMVNKPKIEPRMSYNQAFMKGKKPLKRRASMPANYLGDYLSVNNIRKRAHFLGTRDTDGETLSKVKNAGRRRVKVRPTSPQPSLKTEEADEPERDLIEIEISAENEIKDETRPNIEPIERFRKIVQLLSFLLKMKTSMDRKYRSQNATNVFAELDEEAVTGVDCDGVVFDPSNFKAVREVHLSQEAIHILSLSPGSRTEEQLQTALVALKTSVAAFGEYPLKMQRRLVSAGWYERFEAKRVIIRQGHKAENFYFILSGTAVVTLLVNDPVTREQRNTTVAVLGKGSSFGELALLHHKTRSATVLCKDEVSLLAVCREDFRDIFMSYEDGREPEHIRFLKSVPFLRDLPVDDLTTKHDVCIFHYFRRGVVIVKESKTKWIYVVKTGSCRVLTHLSKKTAKLNRSAVDQGKSKAILPVIPVDETDRRRALYTAAGDRVRPTAWSPEIKRPKTEPSLSSHKNRDLSLPALVGEPEKFKKVAKNVSWVARMSIIPREAKESEEHREKIERLHRRISSVDKNRNKTPLIETPDLDQKGEQVVVQIELLKPKDQFGLSMILFDNPAVKCHLVSNGAECVLIKKSWFLQHANESTLRKLRNLIPPYPSQDTLEQKMQDQANWDSYKTQTINNLLDTLHL</sequence>
<dbReference type="InterPro" id="IPR014710">
    <property type="entry name" value="RmlC-like_jellyroll"/>
</dbReference>
<comment type="caution">
    <text evidence="3">The sequence shown here is derived from an EMBL/GenBank/DDBJ whole genome shotgun (WGS) entry which is preliminary data.</text>
</comment>
<evidence type="ECO:0000313" key="3">
    <source>
        <dbReference type="EMBL" id="CAH3038980.1"/>
    </source>
</evidence>
<dbReference type="InterPro" id="IPR018490">
    <property type="entry name" value="cNMP-bd_dom_sf"/>
</dbReference>
<gene>
    <name evidence="3" type="ORF">PLOB_00042980</name>
</gene>
<feature type="compositionally biased region" description="Basic residues" evidence="1">
    <location>
        <begin position="1"/>
        <end position="10"/>
    </location>
</feature>
<feature type="region of interest" description="Disordered" evidence="1">
    <location>
        <begin position="726"/>
        <end position="745"/>
    </location>
</feature>
<feature type="region of interest" description="Disordered" evidence="1">
    <location>
        <begin position="1"/>
        <end position="67"/>
    </location>
</feature>
<accession>A0ABN8N392</accession>
<feature type="region of interest" description="Disordered" evidence="1">
    <location>
        <begin position="345"/>
        <end position="378"/>
    </location>
</feature>
<evidence type="ECO:0000313" key="4">
    <source>
        <dbReference type="Proteomes" id="UP001159405"/>
    </source>
</evidence>
<dbReference type="EMBL" id="CALNXK010000007">
    <property type="protein sequence ID" value="CAH3038980.1"/>
    <property type="molecule type" value="Genomic_DNA"/>
</dbReference>
<dbReference type="Proteomes" id="UP001159405">
    <property type="component" value="Unassembled WGS sequence"/>
</dbReference>
<feature type="compositionally biased region" description="Basic and acidic residues" evidence="1">
    <location>
        <begin position="42"/>
        <end position="67"/>
    </location>
</feature>
<dbReference type="PROSITE" id="PS50042">
    <property type="entry name" value="CNMP_BINDING_3"/>
    <property type="match status" value="1"/>
</dbReference>
<dbReference type="Gene3D" id="2.60.120.10">
    <property type="entry name" value="Jelly Rolls"/>
    <property type="match status" value="2"/>
</dbReference>
<feature type="region of interest" description="Disordered" evidence="1">
    <location>
        <begin position="189"/>
        <end position="242"/>
    </location>
</feature>
<proteinExistence type="predicted"/>
<protein>
    <recommendedName>
        <fullName evidence="2">Cyclic nucleotide-binding domain-containing protein</fullName>
    </recommendedName>
</protein>
<name>A0ABN8N392_9CNID</name>
<dbReference type="PANTHER" id="PTHR23011:SF28">
    <property type="entry name" value="CYCLIC NUCLEOTIDE-BINDING DOMAIN CONTAINING PROTEIN"/>
    <property type="match status" value="1"/>
</dbReference>
<dbReference type="CDD" id="cd00038">
    <property type="entry name" value="CAP_ED"/>
    <property type="match status" value="1"/>
</dbReference>
<reference evidence="3 4" key="1">
    <citation type="submission" date="2022-05" db="EMBL/GenBank/DDBJ databases">
        <authorList>
            <consortium name="Genoscope - CEA"/>
            <person name="William W."/>
        </authorList>
    </citation>
    <scope>NUCLEOTIDE SEQUENCE [LARGE SCALE GENOMIC DNA]</scope>
</reference>
<feature type="compositionally biased region" description="Polar residues" evidence="1">
    <location>
        <begin position="198"/>
        <end position="207"/>
    </location>
</feature>
<evidence type="ECO:0000256" key="1">
    <source>
        <dbReference type="SAM" id="MobiDB-lite"/>
    </source>
</evidence>
<dbReference type="PANTHER" id="PTHR23011">
    <property type="entry name" value="CYCLIC NUCLEOTIDE-BINDING DOMAIN CONTAINING PROTEIN"/>
    <property type="match status" value="1"/>
</dbReference>
<dbReference type="PROSITE" id="PS00889">
    <property type="entry name" value="CNMP_BINDING_2"/>
    <property type="match status" value="1"/>
</dbReference>
<feature type="domain" description="Cyclic nucleotide-binding" evidence="2">
    <location>
        <begin position="501"/>
        <end position="626"/>
    </location>
</feature>
<organism evidence="3 4">
    <name type="scientific">Porites lobata</name>
    <dbReference type="NCBI Taxonomy" id="104759"/>
    <lineage>
        <taxon>Eukaryota</taxon>
        <taxon>Metazoa</taxon>
        <taxon>Cnidaria</taxon>
        <taxon>Anthozoa</taxon>
        <taxon>Hexacorallia</taxon>
        <taxon>Scleractinia</taxon>
        <taxon>Fungiina</taxon>
        <taxon>Poritidae</taxon>
        <taxon>Porites</taxon>
    </lineage>
</organism>
<keyword evidence="4" id="KW-1185">Reference proteome</keyword>
<dbReference type="SMART" id="SM00100">
    <property type="entry name" value="cNMP"/>
    <property type="match status" value="1"/>
</dbReference>